<gene>
    <name evidence="4" type="ORF">RM812_38405</name>
</gene>
<evidence type="ECO:0000313" key="4">
    <source>
        <dbReference type="EMBL" id="MDT0615991.1"/>
    </source>
</evidence>
<feature type="domain" description="Resolvase/invertase-type recombinase catalytic" evidence="3">
    <location>
        <begin position="85"/>
        <end position="229"/>
    </location>
</feature>
<dbReference type="Proteomes" id="UP001180724">
    <property type="component" value="Unassembled WGS sequence"/>
</dbReference>
<dbReference type="RefSeq" id="WP_311584953.1">
    <property type="nucleotide sequence ID" value="NZ_JAVRFH010000087.1"/>
</dbReference>
<dbReference type="PROSITE" id="PS51736">
    <property type="entry name" value="RECOMBINASES_3"/>
    <property type="match status" value="1"/>
</dbReference>
<dbReference type="PANTHER" id="PTHR30461:SF26">
    <property type="entry name" value="RESOLVASE HOMOLOG YNEB"/>
    <property type="match status" value="1"/>
</dbReference>
<accession>A0ABU3B4R3</accession>
<dbReference type="InterPro" id="IPR036162">
    <property type="entry name" value="Resolvase-like_N_sf"/>
</dbReference>
<evidence type="ECO:0000259" key="3">
    <source>
        <dbReference type="PROSITE" id="PS51736"/>
    </source>
</evidence>
<dbReference type="Gene3D" id="3.40.50.1390">
    <property type="entry name" value="Resolvase, N-terminal catalytic domain"/>
    <property type="match status" value="1"/>
</dbReference>
<dbReference type="Pfam" id="PF24623">
    <property type="entry name" value="Phage_zn_bind_8"/>
    <property type="match status" value="1"/>
</dbReference>
<comment type="similarity">
    <text evidence="1">Belongs to the site-specific recombinase resolvase family.</text>
</comment>
<keyword evidence="5" id="KW-1185">Reference proteome</keyword>
<organism evidence="4 5">
    <name type="scientific">Streptomyces lancefieldiae</name>
    <dbReference type="NCBI Taxonomy" id="3075520"/>
    <lineage>
        <taxon>Bacteria</taxon>
        <taxon>Bacillati</taxon>
        <taxon>Actinomycetota</taxon>
        <taxon>Actinomycetes</taxon>
        <taxon>Kitasatosporales</taxon>
        <taxon>Streptomycetaceae</taxon>
        <taxon>Streptomyces</taxon>
    </lineage>
</organism>
<proteinExistence type="inferred from homology"/>
<dbReference type="InterPro" id="IPR050639">
    <property type="entry name" value="SSR_resolvase"/>
</dbReference>
<evidence type="ECO:0000256" key="1">
    <source>
        <dbReference type="ARBA" id="ARBA00009913"/>
    </source>
</evidence>
<dbReference type="InterPro" id="IPR056911">
    <property type="entry name" value="Phage_Znf_bind_put"/>
</dbReference>
<evidence type="ECO:0000313" key="5">
    <source>
        <dbReference type="Proteomes" id="UP001180724"/>
    </source>
</evidence>
<comment type="caution">
    <text evidence="4">The sequence shown here is derived from an EMBL/GenBank/DDBJ whole genome shotgun (WGS) entry which is preliminary data.</text>
</comment>
<name>A0ABU3B4R3_9ACTN</name>
<dbReference type="SMART" id="SM00857">
    <property type="entry name" value="Resolvase"/>
    <property type="match status" value="1"/>
</dbReference>
<protein>
    <submittedName>
        <fullName evidence="4">Recombinase family protein</fullName>
    </submittedName>
</protein>
<sequence>MPQPAEPAAAVEQFDCPTCAVPAGSTCRTRGGKVAPKYHTPRFMLVPQLRAELEVKTPADRGPGRAWEMGPAIDAAVPEAQAKPTRVGYARCSTAQQELQSQLDALAEAGCDPVFSEKISTRVKVRPEFVKAMDFARTIKKAVPHQRVIFTVHEMKRLGRGAAELLAIAEDLRHHAIQLELLSGPLQGVYDPSGHGAALFAFFAGMAESEREYIREKSLEGQASARERGRHGGRPKVVDDDMADYARTLRANGVPVPQIAQKLVITSGKNKGQRPSVATVYRILADTDEAEGAT</sequence>
<evidence type="ECO:0000256" key="2">
    <source>
        <dbReference type="SAM" id="MobiDB-lite"/>
    </source>
</evidence>
<reference evidence="4" key="1">
    <citation type="submission" date="2024-05" db="EMBL/GenBank/DDBJ databases">
        <title>30 novel species of actinomycetes from the DSMZ collection.</title>
        <authorList>
            <person name="Nouioui I."/>
        </authorList>
    </citation>
    <scope>NUCLEOTIDE SEQUENCE</scope>
    <source>
        <strain evidence="4">DSM 40712</strain>
    </source>
</reference>
<dbReference type="SUPFAM" id="SSF53041">
    <property type="entry name" value="Resolvase-like"/>
    <property type="match status" value="1"/>
</dbReference>
<dbReference type="Pfam" id="PF00239">
    <property type="entry name" value="Resolvase"/>
    <property type="match status" value="1"/>
</dbReference>
<dbReference type="InterPro" id="IPR006119">
    <property type="entry name" value="Resolv_N"/>
</dbReference>
<dbReference type="CDD" id="cd03768">
    <property type="entry name" value="SR_ResInv"/>
    <property type="match status" value="1"/>
</dbReference>
<dbReference type="PANTHER" id="PTHR30461">
    <property type="entry name" value="DNA-INVERTASE FROM LAMBDOID PROPHAGE"/>
    <property type="match status" value="1"/>
</dbReference>
<feature type="region of interest" description="Disordered" evidence="2">
    <location>
        <begin position="219"/>
        <end position="238"/>
    </location>
</feature>
<dbReference type="EMBL" id="JAVRFH010000087">
    <property type="protein sequence ID" value="MDT0615991.1"/>
    <property type="molecule type" value="Genomic_DNA"/>
</dbReference>